<evidence type="ECO:0000313" key="1">
    <source>
        <dbReference type="EMBL" id="PRQ21117.1"/>
    </source>
</evidence>
<keyword evidence="2" id="KW-1185">Reference proteome</keyword>
<dbReference type="Proteomes" id="UP000238479">
    <property type="component" value="Chromosome 7"/>
</dbReference>
<organism evidence="1 2">
    <name type="scientific">Rosa chinensis</name>
    <name type="common">China rose</name>
    <dbReference type="NCBI Taxonomy" id="74649"/>
    <lineage>
        <taxon>Eukaryota</taxon>
        <taxon>Viridiplantae</taxon>
        <taxon>Streptophyta</taxon>
        <taxon>Embryophyta</taxon>
        <taxon>Tracheophyta</taxon>
        <taxon>Spermatophyta</taxon>
        <taxon>Magnoliopsida</taxon>
        <taxon>eudicotyledons</taxon>
        <taxon>Gunneridae</taxon>
        <taxon>Pentapetalae</taxon>
        <taxon>rosids</taxon>
        <taxon>fabids</taxon>
        <taxon>Rosales</taxon>
        <taxon>Rosaceae</taxon>
        <taxon>Rosoideae</taxon>
        <taxon>Rosoideae incertae sedis</taxon>
        <taxon>Rosa</taxon>
    </lineage>
</organism>
<reference evidence="1 2" key="1">
    <citation type="journal article" date="2018" name="Nat. Genet.">
        <title>The Rosa genome provides new insights in the design of modern roses.</title>
        <authorList>
            <person name="Bendahmane M."/>
        </authorList>
    </citation>
    <scope>NUCLEOTIDE SEQUENCE [LARGE SCALE GENOMIC DNA]</scope>
    <source>
        <strain evidence="2">cv. Old Blush</strain>
    </source>
</reference>
<dbReference type="AlphaFoldDB" id="A0A2P6PGS5"/>
<protein>
    <submittedName>
        <fullName evidence="1">Uncharacterized protein</fullName>
    </submittedName>
</protein>
<gene>
    <name evidence="1" type="ORF">RchiOBHm_Chr7g0235661</name>
</gene>
<accession>A0A2P6PGS5</accession>
<proteinExistence type="predicted"/>
<sequence length="53" mass="6342">MCRLNAHHFFKLNEYGFSLYSDNTKKIMSSEKLRRHKTKLMSSEVCRLKHILA</sequence>
<evidence type="ECO:0000313" key="2">
    <source>
        <dbReference type="Proteomes" id="UP000238479"/>
    </source>
</evidence>
<dbReference type="EMBL" id="PDCK01000045">
    <property type="protein sequence ID" value="PRQ21117.1"/>
    <property type="molecule type" value="Genomic_DNA"/>
</dbReference>
<comment type="caution">
    <text evidence="1">The sequence shown here is derived from an EMBL/GenBank/DDBJ whole genome shotgun (WGS) entry which is preliminary data.</text>
</comment>
<name>A0A2P6PGS5_ROSCH</name>
<dbReference type="Gramene" id="PRQ21117">
    <property type="protein sequence ID" value="PRQ21117"/>
    <property type="gene ID" value="RchiOBHm_Chr7g0235661"/>
</dbReference>